<reference evidence="3" key="1">
    <citation type="submission" date="2022-03" db="EMBL/GenBank/DDBJ databases">
        <title>A functionally conserved STORR gene fusion in Papaver species that diverged 16.8 million years ago.</title>
        <authorList>
            <person name="Catania T."/>
        </authorList>
    </citation>
    <scope>NUCLEOTIDE SEQUENCE</scope>
    <source>
        <strain evidence="3">S-191538</strain>
    </source>
</reference>
<dbReference type="PROSITE" id="PS51485">
    <property type="entry name" value="PHYTOCYANIN"/>
    <property type="match status" value="1"/>
</dbReference>
<dbReference type="InterPro" id="IPR008972">
    <property type="entry name" value="Cupredoxin"/>
</dbReference>
<gene>
    <name evidence="3" type="ORF">MKW94_002654</name>
</gene>
<evidence type="ECO:0000313" key="4">
    <source>
        <dbReference type="Proteomes" id="UP001177140"/>
    </source>
</evidence>
<protein>
    <recommendedName>
        <fullName evidence="2">Phytocyanin domain-containing protein</fullName>
    </recommendedName>
</protein>
<dbReference type="SUPFAM" id="SSF49503">
    <property type="entry name" value="Cupredoxins"/>
    <property type="match status" value="1"/>
</dbReference>
<dbReference type="AlphaFoldDB" id="A0AA41S1G5"/>
<evidence type="ECO:0000256" key="1">
    <source>
        <dbReference type="SAM" id="SignalP"/>
    </source>
</evidence>
<dbReference type="InterPro" id="IPR003245">
    <property type="entry name" value="Phytocyanin_dom"/>
</dbReference>
<feature type="domain" description="Phytocyanin" evidence="2">
    <location>
        <begin position="28"/>
        <end position="137"/>
    </location>
</feature>
<dbReference type="Pfam" id="PF02298">
    <property type="entry name" value="Cu_bind_like"/>
    <property type="match status" value="1"/>
</dbReference>
<organism evidence="3 4">
    <name type="scientific">Papaver nudicaule</name>
    <name type="common">Iceland poppy</name>
    <dbReference type="NCBI Taxonomy" id="74823"/>
    <lineage>
        <taxon>Eukaryota</taxon>
        <taxon>Viridiplantae</taxon>
        <taxon>Streptophyta</taxon>
        <taxon>Embryophyta</taxon>
        <taxon>Tracheophyta</taxon>
        <taxon>Spermatophyta</taxon>
        <taxon>Magnoliopsida</taxon>
        <taxon>Ranunculales</taxon>
        <taxon>Papaveraceae</taxon>
        <taxon>Papaveroideae</taxon>
        <taxon>Papaver</taxon>
    </lineage>
</organism>
<keyword evidence="4" id="KW-1185">Reference proteome</keyword>
<dbReference type="EMBL" id="JAJJMA010059283">
    <property type="protein sequence ID" value="MCL7026625.1"/>
    <property type="molecule type" value="Genomic_DNA"/>
</dbReference>
<evidence type="ECO:0000313" key="3">
    <source>
        <dbReference type="EMBL" id="MCL7026625.1"/>
    </source>
</evidence>
<dbReference type="GO" id="GO:0005886">
    <property type="term" value="C:plasma membrane"/>
    <property type="evidence" value="ECO:0007669"/>
    <property type="project" value="TreeGrafter"/>
</dbReference>
<evidence type="ECO:0000259" key="2">
    <source>
        <dbReference type="PROSITE" id="PS51485"/>
    </source>
</evidence>
<comment type="caution">
    <text evidence="3">The sequence shown here is derived from an EMBL/GenBank/DDBJ whole genome shotgun (WGS) entry which is preliminary data.</text>
</comment>
<dbReference type="Proteomes" id="UP001177140">
    <property type="component" value="Unassembled WGS sequence"/>
</dbReference>
<dbReference type="Gene3D" id="2.60.40.420">
    <property type="entry name" value="Cupredoxins - blue copper proteins"/>
    <property type="match status" value="1"/>
</dbReference>
<dbReference type="InterPro" id="IPR039391">
    <property type="entry name" value="Phytocyanin-like"/>
</dbReference>
<feature type="signal peptide" evidence="1">
    <location>
        <begin position="1"/>
        <end position="27"/>
    </location>
</feature>
<name>A0AA41S1G5_PAPNU</name>
<dbReference type="GO" id="GO:0009055">
    <property type="term" value="F:electron transfer activity"/>
    <property type="evidence" value="ECO:0007669"/>
    <property type="project" value="InterPro"/>
</dbReference>
<dbReference type="PANTHER" id="PTHR33021:SF547">
    <property type="entry name" value="OS03G0758500 PROTEIN"/>
    <property type="match status" value="1"/>
</dbReference>
<keyword evidence="1" id="KW-0732">Signal</keyword>
<dbReference type="PANTHER" id="PTHR33021">
    <property type="entry name" value="BLUE COPPER PROTEIN"/>
    <property type="match status" value="1"/>
</dbReference>
<feature type="chain" id="PRO_5041326885" description="Phytocyanin domain-containing protein" evidence="1">
    <location>
        <begin position="28"/>
        <end position="181"/>
    </location>
</feature>
<accession>A0AA41S1G5</accession>
<sequence length="181" mass="19890">MEILRSRLMVTVLIASSLIMMLQCCDAVRHNVGGTKNDGWIPNKMKYTSDWAAHEQFYVGDWLYWGFYEPRINRQLYSVFEVNKTDYDSCSTDHPLYNISRGGGRDVYQLNQSRPYYFISGGGFCWQGMKLTVFVQELPPAPAAAPSTGSSAAPSTGSSASLSASLSGIFSIFAAAAALVV</sequence>
<proteinExistence type="predicted"/>